<sequence>MVARSNAPQKKCTGLALPRNPPWKSATLRGSSAIRRMAPFVVTMSNSWSVKSKTTSIPGPPPWGISEVVSPRAST</sequence>
<accession>A0A238UQV6</accession>
<evidence type="ECO:0000313" key="2">
    <source>
        <dbReference type="EMBL" id="SNR24294.1"/>
    </source>
</evidence>
<evidence type="ECO:0000256" key="1">
    <source>
        <dbReference type="SAM" id="MobiDB-lite"/>
    </source>
</evidence>
<feature type="region of interest" description="Disordered" evidence="1">
    <location>
        <begin position="49"/>
        <end position="75"/>
    </location>
</feature>
<proteinExistence type="predicted"/>
<evidence type="ECO:0000313" key="3">
    <source>
        <dbReference type="Proteomes" id="UP000198403"/>
    </source>
</evidence>
<protein>
    <submittedName>
        <fullName evidence="2">Uncharacterized protein</fullName>
    </submittedName>
</protein>
<reference evidence="2 3" key="1">
    <citation type="submission" date="2017-06" db="EMBL/GenBank/DDBJ databases">
        <authorList>
            <person name="Kim H.J."/>
            <person name="Triplett B.A."/>
        </authorList>
    </citation>
    <scope>NUCLEOTIDE SEQUENCE [LARGE SCALE GENOMIC DNA]</scope>
    <source>
        <strain evidence="2 3">DSM 44272</strain>
    </source>
</reference>
<gene>
    <name evidence="2" type="ORF">SAMN06272737_101239</name>
</gene>
<name>A0A238UQV6_9ACTN</name>
<dbReference type="AlphaFoldDB" id="A0A238UQV6"/>
<dbReference type="Proteomes" id="UP000198403">
    <property type="component" value="Unassembled WGS sequence"/>
</dbReference>
<dbReference type="EMBL" id="FZNO01000001">
    <property type="protein sequence ID" value="SNR24294.1"/>
    <property type="molecule type" value="Genomic_DNA"/>
</dbReference>
<keyword evidence="3" id="KW-1185">Reference proteome</keyword>
<organism evidence="2 3">
    <name type="scientific">Blastococcus mobilis</name>
    <dbReference type="NCBI Taxonomy" id="1938746"/>
    <lineage>
        <taxon>Bacteria</taxon>
        <taxon>Bacillati</taxon>
        <taxon>Actinomycetota</taxon>
        <taxon>Actinomycetes</taxon>
        <taxon>Geodermatophilales</taxon>
        <taxon>Geodermatophilaceae</taxon>
        <taxon>Blastococcus</taxon>
    </lineage>
</organism>